<dbReference type="Pfam" id="PF23232">
    <property type="entry name" value="AAA_lid_13"/>
    <property type="match status" value="1"/>
</dbReference>
<dbReference type="OrthoDB" id="10042665at2759"/>
<dbReference type="Proteomes" id="UP000578531">
    <property type="component" value="Unassembled WGS sequence"/>
</dbReference>
<evidence type="ECO:0000313" key="2">
    <source>
        <dbReference type="EMBL" id="KAF6237720.1"/>
    </source>
</evidence>
<dbReference type="PANTHER" id="PTHR46411">
    <property type="entry name" value="FAMILY ATPASE, PUTATIVE-RELATED"/>
    <property type="match status" value="1"/>
</dbReference>
<sequence>MAKTHVAAKRRVAKGIVSGRLVEYLVRPGDVEGSRKSEEGRPVTLKAEKNQGPRKRTYKFEVAGWSCAFDGSSKKKATTIKIQLKVGDEDYEVRIDSLNYSPLRFDEGDLHKLHEVRGKMFWKCRTKRFVSYWDDETFVLGSLSTNPLHPDIDAKTMVRDKPPGSESLLVSPPMITGYNLRTKEWLVLLDKADAFLEERGLADLQRNALVSLALRYQNLTVAQQKKIWRNFLARLRSLDASSIEFDDVRDNVDELVKEDMNGRQIRNAIITARQLALYKGRTFCYEHLKHVIEVSGEFEK</sequence>
<accession>A0A8H6FZJ6</accession>
<organism evidence="2 3">
    <name type="scientific">Letharia columbiana</name>
    <dbReference type="NCBI Taxonomy" id="112416"/>
    <lineage>
        <taxon>Eukaryota</taxon>
        <taxon>Fungi</taxon>
        <taxon>Dikarya</taxon>
        <taxon>Ascomycota</taxon>
        <taxon>Pezizomycotina</taxon>
        <taxon>Lecanoromycetes</taxon>
        <taxon>OSLEUM clade</taxon>
        <taxon>Lecanoromycetidae</taxon>
        <taxon>Lecanorales</taxon>
        <taxon>Lecanorineae</taxon>
        <taxon>Parmeliaceae</taxon>
        <taxon>Letharia</taxon>
    </lineage>
</organism>
<evidence type="ECO:0000313" key="3">
    <source>
        <dbReference type="Proteomes" id="UP000578531"/>
    </source>
</evidence>
<proteinExistence type="predicted"/>
<dbReference type="GeneID" id="59285586"/>
<dbReference type="AlphaFoldDB" id="A0A8H6FZJ6"/>
<comment type="caution">
    <text evidence="2">The sequence shown here is derived from an EMBL/GenBank/DDBJ whole genome shotgun (WGS) entry which is preliminary data.</text>
</comment>
<dbReference type="InterPro" id="IPR056599">
    <property type="entry name" value="AAA_lid_fung"/>
</dbReference>
<protein>
    <recommendedName>
        <fullName evidence="1">AAA+ ATPase lid domain-containing protein</fullName>
    </recommendedName>
</protein>
<dbReference type="RefSeq" id="XP_037167038.1">
    <property type="nucleotide sequence ID" value="XM_037305845.1"/>
</dbReference>
<evidence type="ECO:0000259" key="1">
    <source>
        <dbReference type="Pfam" id="PF23232"/>
    </source>
</evidence>
<name>A0A8H6FZJ6_9LECA</name>
<dbReference type="EMBL" id="JACCJC010000012">
    <property type="protein sequence ID" value="KAF6237720.1"/>
    <property type="molecule type" value="Genomic_DNA"/>
</dbReference>
<keyword evidence="3" id="KW-1185">Reference proteome</keyword>
<dbReference type="PANTHER" id="PTHR46411:SF2">
    <property type="entry name" value="AAA+ ATPASE DOMAIN-CONTAINING PROTEIN"/>
    <property type="match status" value="1"/>
</dbReference>
<gene>
    <name evidence="2" type="ORF">HO173_003921</name>
</gene>
<reference evidence="2 3" key="1">
    <citation type="journal article" date="2020" name="Genomics">
        <title>Complete, high-quality genomes from long-read metagenomic sequencing of two wolf lichen thalli reveals enigmatic genome architecture.</title>
        <authorList>
            <person name="McKenzie S.K."/>
            <person name="Walston R.F."/>
            <person name="Allen J.L."/>
        </authorList>
    </citation>
    <scope>NUCLEOTIDE SEQUENCE [LARGE SCALE GENOMIC DNA]</scope>
    <source>
        <strain evidence="2">WasteWater2</strain>
    </source>
</reference>
<feature type="domain" description="AAA+ ATPase lid" evidence="1">
    <location>
        <begin position="219"/>
        <end position="299"/>
    </location>
</feature>